<accession>A0ABQ2Q3G7</accession>
<keyword evidence="7" id="KW-1133">Transmembrane helix</keyword>
<keyword evidence="7" id="KW-0472">Membrane</keyword>
<dbReference type="Gene3D" id="3.90.1210.10">
    <property type="entry name" value="Antifreeze-like/N-acetylneuraminic acid synthase C-terminal domain"/>
    <property type="match status" value="1"/>
</dbReference>
<dbReference type="Gene3D" id="2.30.30.760">
    <property type="match status" value="1"/>
</dbReference>
<reference evidence="10" key="1">
    <citation type="journal article" date="2019" name="Int. J. Syst. Evol. Microbiol.">
        <title>The Global Catalogue of Microorganisms (GCM) 10K type strain sequencing project: providing services to taxonomists for standard genome sequencing and annotation.</title>
        <authorList>
            <consortium name="The Broad Institute Genomics Platform"/>
            <consortium name="The Broad Institute Genome Sequencing Center for Infectious Disease"/>
            <person name="Wu L."/>
            <person name="Ma J."/>
        </authorList>
    </citation>
    <scope>NUCLEOTIDE SEQUENCE [LARGE SCALE GENOMIC DNA]</scope>
    <source>
        <strain evidence="10">JCM 32304</strain>
    </source>
</reference>
<sequence>MNSPYTVPFFVISIRQYDLRIYGFSKYRCILAKLASIFIMKVFFLCFLCSLSLSLPAFAREEAVAPSLSTIYQLAKETVEKKMDVDSNAKVDITPQNLEGRLTPPRCYPPISVELASDREISRNNTVKIGCETPDYDYPWQMYLSVRVNIQYPVVVATELLSPDEIIDYQHLSIEYVDQYSLKGQFFSDVKELIGSRVKRRVAKDSPLIGNNLCFVCKGDMISIYAKTESIQIKTLGEALRDGNVGESIRVKNSQSNKQLEAIVIAVGEVEVRM</sequence>
<keyword evidence="5" id="KW-0574">Periplasm</keyword>
<evidence type="ECO:0000256" key="7">
    <source>
        <dbReference type="SAM" id="Phobius"/>
    </source>
</evidence>
<keyword evidence="9" id="KW-0282">Flagellum</keyword>
<keyword evidence="10" id="KW-1185">Reference proteome</keyword>
<evidence type="ECO:0000256" key="4">
    <source>
        <dbReference type="ARBA" id="ARBA00022729"/>
    </source>
</evidence>
<keyword evidence="4" id="KW-0732">Signal</keyword>
<dbReference type="InterPro" id="IPR039246">
    <property type="entry name" value="Flagellar_FlgA"/>
</dbReference>
<proteinExistence type="inferred from homology"/>
<gene>
    <name evidence="9" type="primary">flgA</name>
    <name evidence="9" type="ORF">GCM10009409_09790</name>
</gene>
<comment type="caution">
    <text evidence="9">The sequence shown here is derived from an EMBL/GenBank/DDBJ whole genome shotgun (WGS) entry which is preliminary data.</text>
</comment>
<feature type="domain" description="SAF" evidence="8">
    <location>
        <begin position="152"/>
        <end position="214"/>
    </location>
</feature>
<dbReference type="Pfam" id="PF17656">
    <property type="entry name" value="ChapFlgA_N"/>
    <property type="match status" value="1"/>
</dbReference>
<keyword evidence="9" id="KW-0966">Cell projection</keyword>
<evidence type="ECO:0000256" key="3">
    <source>
        <dbReference type="ARBA" id="ARBA00014754"/>
    </source>
</evidence>
<dbReference type="SMART" id="SM00858">
    <property type="entry name" value="SAF"/>
    <property type="match status" value="1"/>
</dbReference>
<organism evidence="9 10">
    <name type="scientific">Shewanella saliphila</name>
    <dbReference type="NCBI Taxonomy" id="2282698"/>
    <lineage>
        <taxon>Bacteria</taxon>
        <taxon>Pseudomonadati</taxon>
        <taxon>Pseudomonadota</taxon>
        <taxon>Gammaproteobacteria</taxon>
        <taxon>Alteromonadales</taxon>
        <taxon>Shewanellaceae</taxon>
        <taxon>Shewanella</taxon>
    </lineage>
</organism>
<comment type="similarity">
    <text evidence="2">Belongs to the FlgA family.</text>
</comment>
<evidence type="ECO:0000256" key="2">
    <source>
        <dbReference type="ARBA" id="ARBA00010474"/>
    </source>
</evidence>
<dbReference type="NCBIfam" id="TIGR03170">
    <property type="entry name" value="flgA_cterm"/>
    <property type="match status" value="1"/>
</dbReference>
<name>A0ABQ2Q3G7_9GAMM</name>
<dbReference type="PANTHER" id="PTHR36307:SF1">
    <property type="entry name" value="FLAGELLA BASAL BODY P-RING FORMATION PROTEIN FLGA"/>
    <property type="match status" value="1"/>
</dbReference>
<evidence type="ECO:0000256" key="5">
    <source>
        <dbReference type="ARBA" id="ARBA00022764"/>
    </source>
</evidence>
<evidence type="ECO:0000256" key="6">
    <source>
        <dbReference type="ARBA" id="ARBA00025643"/>
    </source>
</evidence>
<evidence type="ECO:0000313" key="9">
    <source>
        <dbReference type="EMBL" id="GGP45045.1"/>
    </source>
</evidence>
<keyword evidence="9" id="KW-0969">Cilium</keyword>
<dbReference type="PANTHER" id="PTHR36307">
    <property type="entry name" value="FLAGELLA BASAL BODY P-RING FORMATION PROTEIN FLGA"/>
    <property type="match status" value="1"/>
</dbReference>
<dbReference type="EMBL" id="BMQV01000006">
    <property type="protein sequence ID" value="GGP45045.1"/>
    <property type="molecule type" value="Genomic_DNA"/>
</dbReference>
<evidence type="ECO:0000259" key="8">
    <source>
        <dbReference type="SMART" id="SM00858"/>
    </source>
</evidence>
<feature type="transmembrane region" description="Helical" evidence="7">
    <location>
        <begin position="30"/>
        <end position="53"/>
    </location>
</feature>
<evidence type="ECO:0000256" key="1">
    <source>
        <dbReference type="ARBA" id="ARBA00004418"/>
    </source>
</evidence>
<keyword evidence="7" id="KW-0812">Transmembrane</keyword>
<dbReference type="InterPro" id="IPR041231">
    <property type="entry name" value="FlgA_N"/>
</dbReference>
<evidence type="ECO:0000313" key="10">
    <source>
        <dbReference type="Proteomes" id="UP000654367"/>
    </source>
</evidence>
<protein>
    <recommendedName>
        <fullName evidence="3">Flagella basal body P-ring formation protein FlgA</fullName>
    </recommendedName>
</protein>
<dbReference type="Pfam" id="PF13144">
    <property type="entry name" value="ChapFlgA"/>
    <property type="match status" value="1"/>
</dbReference>
<dbReference type="Proteomes" id="UP000654367">
    <property type="component" value="Unassembled WGS sequence"/>
</dbReference>
<dbReference type="InterPro" id="IPR013974">
    <property type="entry name" value="SAF"/>
</dbReference>
<dbReference type="InterPro" id="IPR017585">
    <property type="entry name" value="SAF_FlgA"/>
</dbReference>
<comment type="subcellular location">
    <subcellularLocation>
        <location evidence="1">Periplasm</location>
    </subcellularLocation>
</comment>
<dbReference type="CDD" id="cd11614">
    <property type="entry name" value="SAF_CpaB_FlgA_like"/>
    <property type="match status" value="1"/>
</dbReference>
<comment type="function">
    <text evidence="6">Involved in the assembly process of the P-ring formation. It may associate with FlgF on the rod constituting a structure essential for the P-ring assembly or may act as a modulator protein for the P-ring assembly.</text>
</comment>